<evidence type="ECO:0000256" key="3">
    <source>
        <dbReference type="SAM" id="MobiDB-lite"/>
    </source>
</evidence>
<reference evidence="5 6" key="1">
    <citation type="journal article" date="2021" name="Nat. Commun.">
        <title>Genetic determinants of endophytism in the Arabidopsis root mycobiome.</title>
        <authorList>
            <person name="Mesny F."/>
            <person name="Miyauchi S."/>
            <person name="Thiergart T."/>
            <person name="Pickel B."/>
            <person name="Atanasova L."/>
            <person name="Karlsson M."/>
            <person name="Huettel B."/>
            <person name="Barry K.W."/>
            <person name="Haridas S."/>
            <person name="Chen C."/>
            <person name="Bauer D."/>
            <person name="Andreopoulos W."/>
            <person name="Pangilinan J."/>
            <person name="LaButti K."/>
            <person name="Riley R."/>
            <person name="Lipzen A."/>
            <person name="Clum A."/>
            <person name="Drula E."/>
            <person name="Henrissat B."/>
            <person name="Kohler A."/>
            <person name="Grigoriev I.V."/>
            <person name="Martin F.M."/>
            <person name="Hacquard S."/>
        </authorList>
    </citation>
    <scope>NUCLEOTIDE SEQUENCE [LARGE SCALE GENOMIC DNA]</scope>
    <source>
        <strain evidence="5 6">MPI-CAGE-CH-0241</strain>
    </source>
</reference>
<evidence type="ECO:0000256" key="1">
    <source>
        <dbReference type="ARBA" id="ARBA00005298"/>
    </source>
</evidence>
<gene>
    <name evidence="5" type="ORF">B0T10DRAFT_399461</name>
</gene>
<dbReference type="Gene3D" id="2.60.40.640">
    <property type="match status" value="1"/>
</dbReference>
<dbReference type="GO" id="GO:0030674">
    <property type="term" value="F:protein-macromolecule adaptor activity"/>
    <property type="evidence" value="ECO:0007669"/>
    <property type="project" value="TreeGrafter"/>
</dbReference>
<dbReference type="PANTHER" id="PTHR11188:SF17">
    <property type="entry name" value="FI21816P1"/>
    <property type="match status" value="1"/>
</dbReference>
<dbReference type="SMART" id="SM01017">
    <property type="entry name" value="Arrestin_C"/>
    <property type="match status" value="1"/>
</dbReference>
<evidence type="ECO:0000313" key="6">
    <source>
        <dbReference type="Proteomes" id="UP000777438"/>
    </source>
</evidence>
<dbReference type="InterPro" id="IPR014752">
    <property type="entry name" value="Arrestin-like_C"/>
</dbReference>
<dbReference type="InterPro" id="IPR014756">
    <property type="entry name" value="Ig_E-set"/>
</dbReference>
<comment type="similarity">
    <text evidence="1">Belongs to the arrestin family.</text>
</comment>
<dbReference type="Pfam" id="PF02752">
    <property type="entry name" value="Arrestin_C"/>
    <property type="match status" value="1"/>
</dbReference>
<dbReference type="InterPro" id="IPR050357">
    <property type="entry name" value="Arrestin_domain-protein"/>
</dbReference>
<organism evidence="5 6">
    <name type="scientific">Thelonectria olida</name>
    <dbReference type="NCBI Taxonomy" id="1576542"/>
    <lineage>
        <taxon>Eukaryota</taxon>
        <taxon>Fungi</taxon>
        <taxon>Dikarya</taxon>
        <taxon>Ascomycota</taxon>
        <taxon>Pezizomycotina</taxon>
        <taxon>Sordariomycetes</taxon>
        <taxon>Hypocreomycetidae</taxon>
        <taxon>Hypocreales</taxon>
        <taxon>Nectriaceae</taxon>
        <taxon>Thelonectria</taxon>
    </lineage>
</organism>
<dbReference type="Pfam" id="PF00339">
    <property type="entry name" value="Arrestin_N"/>
    <property type="match status" value="1"/>
</dbReference>
<dbReference type="SUPFAM" id="SSF81296">
    <property type="entry name" value="E set domains"/>
    <property type="match status" value="1"/>
</dbReference>
<evidence type="ECO:0000259" key="4">
    <source>
        <dbReference type="SMART" id="SM01017"/>
    </source>
</evidence>
<dbReference type="InterPro" id="IPR011021">
    <property type="entry name" value="Arrestin-like_N"/>
</dbReference>
<name>A0A9P8WDB5_9HYPO</name>
<dbReference type="AlphaFoldDB" id="A0A9P8WDB5"/>
<dbReference type="Proteomes" id="UP000777438">
    <property type="component" value="Unassembled WGS sequence"/>
</dbReference>
<dbReference type="InterPro" id="IPR011022">
    <property type="entry name" value="Arrestin_C-like"/>
</dbReference>
<feature type="compositionally biased region" description="Polar residues" evidence="3">
    <location>
        <begin position="367"/>
        <end position="397"/>
    </location>
</feature>
<dbReference type="EMBL" id="JAGPYM010000005">
    <property type="protein sequence ID" value="KAH6894653.1"/>
    <property type="molecule type" value="Genomic_DNA"/>
</dbReference>
<protein>
    <submittedName>
        <fullName evidence="5">Arrestin domain-containing protein</fullName>
    </submittedName>
</protein>
<dbReference type="OrthoDB" id="2333384at2759"/>
<keyword evidence="6" id="KW-1185">Reference proteome</keyword>
<feature type="region of interest" description="Disordered" evidence="3">
    <location>
        <begin position="362"/>
        <end position="397"/>
    </location>
</feature>
<dbReference type="GO" id="GO:0005829">
    <property type="term" value="C:cytosol"/>
    <property type="evidence" value="ECO:0007669"/>
    <property type="project" value="TreeGrafter"/>
</dbReference>
<proteinExistence type="inferred from homology"/>
<sequence length="456" mass="50891">MPFADAVYNSLNNDSVVFRGNDQESTGQLLRGVVVLCLQSPLRVEKLHLGLVGTLRYSWTDPGLLGNKSILFNHQWSPFVGTHGTSMVLSAGNYEWPFECVLPGDLTESVEGISEASVQYKLTATISRSKLTRDLHTSKALRVIRTPSPEELETMAGVSIDNTWLDKIDYSISIPTKAAPFGGFITLKMLFTPLIKGLKLGEITVLLVETRDCFVQGSNTTHVKEHHTEREVSRWRFKVTMEDWHNTLEDTAQEGWALKKKLDLPNKIRQCVQTLNHSGIKIDHKIKVRVPLCNPDGHISELLTILPIMIFISPNMRLDVNGNMEDRLPVMSNPETATTGPPEYGAHVLDQLYDTSEVFQGARAQSEPVTRAQTPDQADSMRAGSSQASAFTTQRSSLDNAAHNAVENMEMDSREFHDLTRVPTYRTAVRTPFRSHAQFNDDTLPDYHTAAETSSV</sequence>
<dbReference type="GO" id="GO:0005886">
    <property type="term" value="C:plasma membrane"/>
    <property type="evidence" value="ECO:0007669"/>
    <property type="project" value="TreeGrafter"/>
</dbReference>
<comment type="caution">
    <text evidence="5">The sequence shown here is derived from an EMBL/GenBank/DDBJ whole genome shotgun (WGS) entry which is preliminary data.</text>
</comment>
<dbReference type="GO" id="GO:0031625">
    <property type="term" value="F:ubiquitin protein ligase binding"/>
    <property type="evidence" value="ECO:0007669"/>
    <property type="project" value="TreeGrafter"/>
</dbReference>
<comment type="subunit">
    <text evidence="2">Interacts with hulA.</text>
</comment>
<accession>A0A9P8WDB5</accession>
<feature type="domain" description="Arrestin C-terminal-like" evidence="4">
    <location>
        <begin position="164"/>
        <end position="315"/>
    </location>
</feature>
<dbReference type="GO" id="GO:0070086">
    <property type="term" value="P:ubiquitin-dependent endocytosis"/>
    <property type="evidence" value="ECO:0007669"/>
    <property type="project" value="TreeGrafter"/>
</dbReference>
<evidence type="ECO:0000313" key="5">
    <source>
        <dbReference type="EMBL" id="KAH6894653.1"/>
    </source>
</evidence>
<evidence type="ECO:0000256" key="2">
    <source>
        <dbReference type="ARBA" id="ARBA00038766"/>
    </source>
</evidence>
<dbReference type="PANTHER" id="PTHR11188">
    <property type="entry name" value="ARRESTIN DOMAIN CONTAINING PROTEIN"/>
    <property type="match status" value="1"/>
</dbReference>